<dbReference type="AlphaFoldDB" id="A0A251RRP1"/>
<dbReference type="InParanoid" id="A0A251RRP1"/>
<sequence>MRMTTQFYGREGWRYWRDALDAKKEALIRFLQNGSLEIVGGDVVMNDEVQQYLTGNTQNRFIIFNWRTHLLSGFHGRPQVINRSLAYH</sequence>
<reference evidence="2" key="1">
    <citation type="journal article" date="2017" name="Nature">
        <title>The sunflower genome provides insights into oil metabolism, flowering and Asterid evolution.</title>
        <authorList>
            <person name="Badouin H."/>
            <person name="Gouzy J."/>
            <person name="Grassa C.J."/>
            <person name="Murat F."/>
            <person name="Staton S.E."/>
            <person name="Cottret L."/>
            <person name="Lelandais-Briere C."/>
            <person name="Owens G.L."/>
            <person name="Carrere S."/>
            <person name="Mayjonade B."/>
            <person name="Legrand L."/>
            <person name="Gill N."/>
            <person name="Kane N.C."/>
            <person name="Bowers J.E."/>
            <person name="Hubner S."/>
            <person name="Bellec A."/>
            <person name="Berard A."/>
            <person name="Berges H."/>
            <person name="Blanchet N."/>
            <person name="Boniface M.C."/>
            <person name="Brunel D."/>
            <person name="Catrice O."/>
            <person name="Chaidir N."/>
            <person name="Claudel C."/>
            <person name="Donnadieu C."/>
            <person name="Faraut T."/>
            <person name="Fievet G."/>
            <person name="Helmstetter N."/>
            <person name="King M."/>
            <person name="Knapp S.J."/>
            <person name="Lai Z."/>
            <person name="Le Paslier M.C."/>
            <person name="Lippi Y."/>
            <person name="Lorenzon L."/>
            <person name="Mandel J.R."/>
            <person name="Marage G."/>
            <person name="Marchand G."/>
            <person name="Marquand E."/>
            <person name="Bret-Mestries E."/>
            <person name="Morien E."/>
            <person name="Nambeesan S."/>
            <person name="Nguyen T."/>
            <person name="Pegot-Espagnet P."/>
            <person name="Pouilly N."/>
            <person name="Raftis F."/>
            <person name="Sallet E."/>
            <person name="Schiex T."/>
            <person name="Thomas J."/>
            <person name="Vandecasteele C."/>
            <person name="Vares D."/>
            <person name="Vear F."/>
            <person name="Vautrin S."/>
            <person name="Crespi M."/>
            <person name="Mangin B."/>
            <person name="Burke J.M."/>
            <person name="Salse J."/>
            <person name="Munos S."/>
            <person name="Vincourt P."/>
            <person name="Rieseberg L.H."/>
            <person name="Langlade N.B."/>
        </authorList>
    </citation>
    <scope>NUCLEOTIDE SEQUENCE [LARGE SCALE GENOMIC DNA]</scope>
    <source>
        <strain evidence="2">cv. SF193</strain>
    </source>
</reference>
<gene>
    <name evidence="1" type="ORF">HannXRQ_Chr17g0558771</name>
</gene>
<evidence type="ECO:0000313" key="1">
    <source>
        <dbReference type="EMBL" id="OTF87163.1"/>
    </source>
</evidence>
<name>A0A251RRP1_HELAN</name>
<dbReference type="EMBL" id="CM007906">
    <property type="protein sequence ID" value="OTF87163.1"/>
    <property type="molecule type" value="Genomic_DNA"/>
</dbReference>
<organism evidence="1 2">
    <name type="scientific">Helianthus annuus</name>
    <name type="common">Common sunflower</name>
    <dbReference type="NCBI Taxonomy" id="4232"/>
    <lineage>
        <taxon>Eukaryota</taxon>
        <taxon>Viridiplantae</taxon>
        <taxon>Streptophyta</taxon>
        <taxon>Embryophyta</taxon>
        <taxon>Tracheophyta</taxon>
        <taxon>Spermatophyta</taxon>
        <taxon>Magnoliopsida</taxon>
        <taxon>eudicotyledons</taxon>
        <taxon>Gunneridae</taxon>
        <taxon>Pentapetalae</taxon>
        <taxon>asterids</taxon>
        <taxon>campanulids</taxon>
        <taxon>Asterales</taxon>
        <taxon>Asteraceae</taxon>
        <taxon>Asteroideae</taxon>
        <taxon>Heliantheae alliance</taxon>
        <taxon>Heliantheae</taxon>
        <taxon>Helianthus</taxon>
    </lineage>
</organism>
<keyword evidence="2" id="KW-1185">Reference proteome</keyword>
<dbReference type="Proteomes" id="UP000215914">
    <property type="component" value="Chromosome 17"/>
</dbReference>
<proteinExistence type="predicted"/>
<dbReference type="GO" id="GO:0016787">
    <property type="term" value="F:hydrolase activity"/>
    <property type="evidence" value="ECO:0007669"/>
    <property type="project" value="UniProtKB-KW"/>
</dbReference>
<protein>
    <submittedName>
        <fullName evidence="1">Putative glycoside hydrolase 38/57, N-terminal domain-containing protein</fullName>
    </submittedName>
</protein>
<keyword evidence="1" id="KW-0378">Hydrolase</keyword>
<dbReference type="Gene3D" id="3.20.110.10">
    <property type="entry name" value="Glycoside hydrolase 38, N terminal domain"/>
    <property type="match status" value="1"/>
</dbReference>
<evidence type="ECO:0000313" key="2">
    <source>
        <dbReference type="Proteomes" id="UP000215914"/>
    </source>
</evidence>
<dbReference type="InterPro" id="IPR027291">
    <property type="entry name" value="Glyco_hydro_38_N_sf"/>
</dbReference>
<accession>A0A251RRP1</accession>